<dbReference type="InterPro" id="IPR002539">
    <property type="entry name" value="MaoC-like_dom"/>
</dbReference>
<evidence type="ECO:0000313" key="2">
    <source>
        <dbReference type="EMBL" id="SUZ89777.1"/>
    </source>
</evidence>
<gene>
    <name evidence="2" type="ORF">METZ01_LOCUS42631</name>
</gene>
<dbReference type="InterPro" id="IPR029069">
    <property type="entry name" value="HotDog_dom_sf"/>
</dbReference>
<dbReference type="EMBL" id="UINC01001840">
    <property type="protein sequence ID" value="SUZ89777.1"/>
    <property type="molecule type" value="Genomic_DNA"/>
</dbReference>
<dbReference type="Pfam" id="PF01575">
    <property type="entry name" value="MaoC_dehydratas"/>
    <property type="match status" value="1"/>
</dbReference>
<dbReference type="PANTHER" id="PTHR43841">
    <property type="entry name" value="3-HYDROXYACYL-THIOESTER DEHYDRATASE HTDX-RELATED"/>
    <property type="match status" value="1"/>
</dbReference>
<protein>
    <recommendedName>
        <fullName evidence="1">MaoC-like domain-containing protein</fullName>
    </recommendedName>
</protein>
<dbReference type="Gene3D" id="3.10.129.10">
    <property type="entry name" value="Hotdog Thioesterase"/>
    <property type="match status" value="1"/>
</dbReference>
<name>A0A381RIR5_9ZZZZ</name>
<dbReference type="AlphaFoldDB" id="A0A381RIR5"/>
<accession>A0A381RIR5</accession>
<feature type="domain" description="MaoC-like" evidence="1">
    <location>
        <begin position="20"/>
        <end position="114"/>
    </location>
</feature>
<organism evidence="2">
    <name type="scientific">marine metagenome</name>
    <dbReference type="NCBI Taxonomy" id="408172"/>
    <lineage>
        <taxon>unclassified sequences</taxon>
        <taxon>metagenomes</taxon>
        <taxon>ecological metagenomes</taxon>
    </lineage>
</organism>
<reference evidence="2" key="1">
    <citation type="submission" date="2018-05" db="EMBL/GenBank/DDBJ databases">
        <authorList>
            <person name="Lanie J.A."/>
            <person name="Ng W.-L."/>
            <person name="Kazmierczak K.M."/>
            <person name="Andrzejewski T.M."/>
            <person name="Davidsen T.M."/>
            <person name="Wayne K.J."/>
            <person name="Tettelin H."/>
            <person name="Glass J.I."/>
            <person name="Rusch D."/>
            <person name="Podicherti R."/>
            <person name="Tsui H.-C.T."/>
            <person name="Winkler M.E."/>
        </authorList>
    </citation>
    <scope>NUCLEOTIDE SEQUENCE</scope>
</reference>
<proteinExistence type="predicted"/>
<sequence>MNFNLDNASVGDKIPDLVIEPITRPTLALYAGASGDHNPMHIDLDFAKEAGMKDVFAHGMLIMAYLGRAVTNIVPQSNLKNFNVRFSSITNIGDILTCSGEVNKIDKNNSKKTIVLDLIVSDEFGDIKISGGATIEK</sequence>
<dbReference type="SUPFAM" id="SSF54637">
    <property type="entry name" value="Thioesterase/thiol ester dehydrase-isomerase"/>
    <property type="match status" value="1"/>
</dbReference>
<evidence type="ECO:0000259" key="1">
    <source>
        <dbReference type="Pfam" id="PF01575"/>
    </source>
</evidence>
<dbReference type="PANTHER" id="PTHR43841:SF3">
    <property type="entry name" value="(3R)-HYDROXYACYL-ACP DEHYDRATASE SUBUNIT HADB"/>
    <property type="match status" value="1"/>
</dbReference>